<dbReference type="GO" id="GO:0045047">
    <property type="term" value="P:protein targeting to ER"/>
    <property type="evidence" value="ECO:0007669"/>
    <property type="project" value="TreeGrafter"/>
</dbReference>
<dbReference type="EMBL" id="MU865336">
    <property type="protein sequence ID" value="KAK4227097.1"/>
    <property type="molecule type" value="Genomic_DNA"/>
</dbReference>
<proteinExistence type="inferred from homology"/>
<dbReference type="PIRSF" id="PIRSF016089">
    <property type="entry name" value="SPC22"/>
    <property type="match status" value="1"/>
</dbReference>
<keyword evidence="4 9" id="KW-0256">Endoplasmic reticulum</keyword>
<keyword evidence="13" id="KW-1185">Reference proteome</keyword>
<protein>
    <recommendedName>
        <fullName evidence="9">Signal peptidase subunit 3</fullName>
    </recommendedName>
</protein>
<evidence type="ECO:0000256" key="7">
    <source>
        <dbReference type="ARBA" id="ARBA00023136"/>
    </source>
</evidence>
<accession>A0AAN7BPH2</accession>
<dbReference type="InterPro" id="IPR007653">
    <property type="entry name" value="SPC3"/>
</dbReference>
<dbReference type="AlphaFoldDB" id="A0AAN7BPH2"/>
<name>A0AAN7BPH2_9PEZI</name>
<organism evidence="12 13">
    <name type="scientific">Podospora fimiseda</name>
    <dbReference type="NCBI Taxonomy" id="252190"/>
    <lineage>
        <taxon>Eukaryota</taxon>
        <taxon>Fungi</taxon>
        <taxon>Dikarya</taxon>
        <taxon>Ascomycota</taxon>
        <taxon>Pezizomycotina</taxon>
        <taxon>Sordariomycetes</taxon>
        <taxon>Sordariomycetidae</taxon>
        <taxon>Sordariales</taxon>
        <taxon>Podosporaceae</taxon>
        <taxon>Podospora</taxon>
    </lineage>
</organism>
<keyword evidence="6 11" id="KW-1133">Transmembrane helix</keyword>
<keyword evidence="7 9" id="KW-0472">Membrane</keyword>
<dbReference type="GO" id="GO:0006465">
    <property type="term" value="P:signal peptide processing"/>
    <property type="evidence" value="ECO:0007669"/>
    <property type="project" value="UniProtKB-UniRule"/>
</dbReference>
<keyword evidence="3 11" id="KW-0812">Transmembrane</keyword>
<evidence type="ECO:0000313" key="12">
    <source>
        <dbReference type="EMBL" id="KAK4227097.1"/>
    </source>
</evidence>
<evidence type="ECO:0000256" key="8">
    <source>
        <dbReference type="ARBA" id="ARBA00045670"/>
    </source>
</evidence>
<evidence type="ECO:0000256" key="9">
    <source>
        <dbReference type="PIRNR" id="PIRNR016089"/>
    </source>
</evidence>
<comment type="caution">
    <text evidence="12">The sequence shown here is derived from an EMBL/GenBank/DDBJ whole genome shotgun (WGS) entry which is preliminary data.</text>
</comment>
<keyword evidence="5" id="KW-0735">Signal-anchor</keyword>
<evidence type="ECO:0000313" key="13">
    <source>
        <dbReference type="Proteomes" id="UP001301958"/>
    </source>
</evidence>
<comment type="similarity">
    <text evidence="2 9">Belongs to the SPCS3 family.</text>
</comment>
<dbReference type="Proteomes" id="UP001301958">
    <property type="component" value="Unassembled WGS sequence"/>
</dbReference>
<gene>
    <name evidence="12" type="ORF">QBC38DRAFT_478679</name>
</gene>
<evidence type="ECO:0000256" key="6">
    <source>
        <dbReference type="ARBA" id="ARBA00022989"/>
    </source>
</evidence>
<evidence type="ECO:0000256" key="1">
    <source>
        <dbReference type="ARBA" id="ARBA00004648"/>
    </source>
</evidence>
<feature type="transmembrane region" description="Helical" evidence="11">
    <location>
        <begin position="12"/>
        <end position="33"/>
    </location>
</feature>
<evidence type="ECO:0000256" key="3">
    <source>
        <dbReference type="ARBA" id="ARBA00022692"/>
    </source>
</evidence>
<evidence type="ECO:0000256" key="5">
    <source>
        <dbReference type="ARBA" id="ARBA00022968"/>
    </source>
</evidence>
<dbReference type="Pfam" id="PF04573">
    <property type="entry name" value="SPC22"/>
    <property type="match status" value="2"/>
</dbReference>
<dbReference type="PANTHER" id="PTHR12804">
    <property type="entry name" value="MICROSOMAL SIGNAL PEPTIDASE 23 KD SUBUNIT SPC22/23"/>
    <property type="match status" value="1"/>
</dbReference>
<dbReference type="PANTHER" id="PTHR12804:SF0">
    <property type="entry name" value="SIGNAL PEPTIDASE COMPLEX SUBUNIT 3"/>
    <property type="match status" value="1"/>
</dbReference>
<evidence type="ECO:0000256" key="2">
    <source>
        <dbReference type="ARBA" id="ARBA00009289"/>
    </source>
</evidence>
<feature type="region of interest" description="Disordered" evidence="10">
    <location>
        <begin position="210"/>
        <end position="229"/>
    </location>
</feature>
<reference evidence="12" key="1">
    <citation type="journal article" date="2023" name="Mol. Phylogenet. Evol.">
        <title>Genome-scale phylogeny and comparative genomics of the fungal order Sordariales.</title>
        <authorList>
            <person name="Hensen N."/>
            <person name="Bonometti L."/>
            <person name="Westerberg I."/>
            <person name="Brannstrom I.O."/>
            <person name="Guillou S."/>
            <person name="Cros-Aarteil S."/>
            <person name="Calhoun S."/>
            <person name="Haridas S."/>
            <person name="Kuo A."/>
            <person name="Mondo S."/>
            <person name="Pangilinan J."/>
            <person name="Riley R."/>
            <person name="LaButti K."/>
            <person name="Andreopoulos B."/>
            <person name="Lipzen A."/>
            <person name="Chen C."/>
            <person name="Yan M."/>
            <person name="Daum C."/>
            <person name="Ng V."/>
            <person name="Clum A."/>
            <person name="Steindorff A."/>
            <person name="Ohm R.A."/>
            <person name="Martin F."/>
            <person name="Silar P."/>
            <person name="Natvig D.O."/>
            <person name="Lalanne C."/>
            <person name="Gautier V."/>
            <person name="Ament-Velasquez S.L."/>
            <person name="Kruys A."/>
            <person name="Hutchinson M.I."/>
            <person name="Powell A.J."/>
            <person name="Barry K."/>
            <person name="Miller A.N."/>
            <person name="Grigoriev I.V."/>
            <person name="Debuchy R."/>
            <person name="Gladieux P."/>
            <person name="Hiltunen Thoren M."/>
            <person name="Johannesson H."/>
        </authorList>
    </citation>
    <scope>NUCLEOTIDE SEQUENCE</scope>
    <source>
        <strain evidence="12">CBS 990.96</strain>
    </source>
</reference>
<comment type="subcellular location">
    <subcellularLocation>
        <location evidence="1">Endoplasmic reticulum membrane</location>
        <topology evidence="1">Single-pass type II membrane protein</topology>
    </subcellularLocation>
</comment>
<evidence type="ECO:0000256" key="10">
    <source>
        <dbReference type="SAM" id="MobiDB-lite"/>
    </source>
</evidence>
<evidence type="ECO:0000256" key="11">
    <source>
        <dbReference type="SAM" id="Phobius"/>
    </source>
</evidence>
<evidence type="ECO:0000256" key="4">
    <source>
        <dbReference type="ARBA" id="ARBA00022824"/>
    </source>
</evidence>
<comment type="function">
    <text evidence="8">Essential component of the signal peptidase complex (SPC) which catalyzes the cleavage of N-terminal signal sequences from nascent proteins as they are translocated into the lumen of the endoplasmic reticulum. Essential for the SPC catalytic activity, possibly by stabilizing and positioning the active center of the complex close to the lumenal surface. Essential for viability.</text>
</comment>
<dbReference type="GO" id="GO:0005787">
    <property type="term" value="C:signal peptidase complex"/>
    <property type="evidence" value="ECO:0007669"/>
    <property type="project" value="UniProtKB-UniRule"/>
</dbReference>
<reference evidence="12" key="2">
    <citation type="submission" date="2023-05" db="EMBL/GenBank/DDBJ databases">
        <authorList>
            <consortium name="Lawrence Berkeley National Laboratory"/>
            <person name="Steindorff A."/>
            <person name="Hensen N."/>
            <person name="Bonometti L."/>
            <person name="Westerberg I."/>
            <person name="Brannstrom I.O."/>
            <person name="Guillou S."/>
            <person name="Cros-Aarteil S."/>
            <person name="Calhoun S."/>
            <person name="Haridas S."/>
            <person name="Kuo A."/>
            <person name="Mondo S."/>
            <person name="Pangilinan J."/>
            <person name="Riley R."/>
            <person name="Labutti K."/>
            <person name="Andreopoulos B."/>
            <person name="Lipzen A."/>
            <person name="Chen C."/>
            <person name="Yanf M."/>
            <person name="Daum C."/>
            <person name="Ng V."/>
            <person name="Clum A."/>
            <person name="Ohm R."/>
            <person name="Martin F."/>
            <person name="Silar P."/>
            <person name="Natvig D."/>
            <person name="Lalanne C."/>
            <person name="Gautier V."/>
            <person name="Ament-Velasquez S.L."/>
            <person name="Kruys A."/>
            <person name="Hutchinson M.I."/>
            <person name="Powell A.J."/>
            <person name="Barry K."/>
            <person name="Miller A.N."/>
            <person name="Grigoriev I.V."/>
            <person name="Debuchy R."/>
            <person name="Gladieux P."/>
            <person name="Thoren M.H."/>
            <person name="Johannesson H."/>
        </authorList>
    </citation>
    <scope>NUCLEOTIDE SEQUENCE</scope>
    <source>
        <strain evidence="12">CBS 990.96</strain>
    </source>
</reference>
<sequence length="229" mass="25907">MYSSVVRLQNTFGFFTTVAFVVAAFVSLSDFLSPRTPTVNLLKPTSLQVVNGRPHYYSPVQQYGIIKFSLDADLSSLFTWNTKQVFVYITAEWPSLDSQNNTNQAVIWDKIITAPSSDHLAKYGPIERKKLKKAAVGKPIDPSRGKLVLKNQRYKYQITHPSGKIASQEDIVLKLHYNVQPWVGLLTWNQEQTWGKWEALKGATSKKFKLPAVKKKDEGKKTTKSNSRA</sequence>